<dbReference type="Pfam" id="PF00814">
    <property type="entry name" value="TsaD"/>
    <property type="match status" value="1"/>
</dbReference>
<reference evidence="2 3" key="1">
    <citation type="submission" date="2016-12" db="EMBL/GenBank/DDBJ databases">
        <title>Isolation and genomic insights into novel planktonic Zetaproteobacteria from stratified waters of the Chesapeake Bay.</title>
        <authorList>
            <person name="McAllister S.M."/>
            <person name="Kato S."/>
            <person name="Chan C.S."/>
            <person name="Chiu B.K."/>
            <person name="Field E.K."/>
        </authorList>
    </citation>
    <scope>NUCLEOTIDE SEQUENCE [LARGE SCALE GENOMIC DNA]</scope>
    <source>
        <strain evidence="2 3">CP-5</strain>
    </source>
</reference>
<dbReference type="InterPro" id="IPR043129">
    <property type="entry name" value="ATPase_NBD"/>
</dbReference>
<feature type="domain" description="Gcp-like" evidence="1">
    <location>
        <begin position="40"/>
        <end position="130"/>
    </location>
</feature>
<keyword evidence="3" id="KW-1185">Reference proteome</keyword>
<evidence type="ECO:0000313" key="3">
    <source>
        <dbReference type="Proteomes" id="UP000231701"/>
    </source>
</evidence>
<dbReference type="RefSeq" id="WP_157819178.1">
    <property type="nucleotide sequence ID" value="NZ_CP018799.1"/>
</dbReference>
<protein>
    <submittedName>
        <fullName evidence="2">tRNA threonylcarbamoyladenosine biosynthesis protein TsaB</fullName>
    </submittedName>
</protein>
<dbReference type="EMBL" id="CP018799">
    <property type="protein sequence ID" value="ATX78499.1"/>
    <property type="molecule type" value="Genomic_DNA"/>
</dbReference>
<organism evidence="2 3">
    <name type="scientific">Mariprofundus aestuarium</name>
    <dbReference type="NCBI Taxonomy" id="1921086"/>
    <lineage>
        <taxon>Bacteria</taxon>
        <taxon>Pseudomonadati</taxon>
        <taxon>Pseudomonadota</taxon>
        <taxon>Candidatius Mariprofundia</taxon>
        <taxon>Mariprofundales</taxon>
        <taxon>Mariprofundaceae</taxon>
        <taxon>Mariprofundus</taxon>
    </lineage>
</organism>
<dbReference type="OrthoDB" id="9782405at2"/>
<dbReference type="InterPro" id="IPR000905">
    <property type="entry name" value="Gcp-like_dom"/>
</dbReference>
<dbReference type="GO" id="GO:0002949">
    <property type="term" value="P:tRNA threonylcarbamoyladenosine modification"/>
    <property type="evidence" value="ECO:0007669"/>
    <property type="project" value="InterPro"/>
</dbReference>
<accession>A0A2K8KXD8</accession>
<gene>
    <name evidence="2" type="ORF">Ga0123461_0046</name>
</gene>
<dbReference type="Proteomes" id="UP000231701">
    <property type="component" value="Chromosome"/>
</dbReference>
<evidence type="ECO:0000259" key="1">
    <source>
        <dbReference type="Pfam" id="PF00814"/>
    </source>
</evidence>
<dbReference type="KEGG" id="maes:Ga0123461_0046"/>
<proteinExistence type="predicted"/>
<sequence length="217" mass="23256">MKPDNILALDTAFGEISACIHTAEGSFLSAAATEHGKTRSTSIVPMLNGLLNRAGLTWNQLDLMALGAGPGSFTGLRIAAATLAGINSGMKLPILHLSSLAITARQADVSDPLWVLEDARAGEAFAGLYQEDLVVGEDRCLRWDEVIAELEPGLFACHNEPPVTLAGWQRMPLTMTRSEALLAAALAELERADLPTLPCYPEPVYLQRSQAEKNIYG</sequence>
<dbReference type="SUPFAM" id="SSF53067">
    <property type="entry name" value="Actin-like ATPase domain"/>
    <property type="match status" value="1"/>
</dbReference>
<evidence type="ECO:0000313" key="2">
    <source>
        <dbReference type="EMBL" id="ATX78499.1"/>
    </source>
</evidence>
<dbReference type="InterPro" id="IPR022496">
    <property type="entry name" value="T6A_TsaB"/>
</dbReference>
<name>A0A2K8KXD8_MARES</name>
<dbReference type="AlphaFoldDB" id="A0A2K8KXD8"/>
<dbReference type="NCBIfam" id="TIGR03725">
    <property type="entry name" value="T6A_YeaZ"/>
    <property type="match status" value="1"/>
</dbReference>
<dbReference type="Gene3D" id="3.30.420.40">
    <property type="match status" value="1"/>
</dbReference>